<organism evidence="2 3">
    <name type="scientific">Psychrobacter luti</name>
    <dbReference type="NCBI Taxonomy" id="198481"/>
    <lineage>
        <taxon>Bacteria</taxon>
        <taxon>Pseudomonadati</taxon>
        <taxon>Pseudomonadota</taxon>
        <taxon>Gammaproteobacteria</taxon>
        <taxon>Moraxellales</taxon>
        <taxon>Moraxellaceae</taxon>
        <taxon>Psychrobacter</taxon>
    </lineage>
</organism>
<proteinExistence type="predicted"/>
<name>A0A839TDW9_9GAMM</name>
<evidence type="ECO:0000313" key="2">
    <source>
        <dbReference type="EMBL" id="MBB3106254.1"/>
    </source>
</evidence>
<accession>A0A839TDW9</accession>
<protein>
    <submittedName>
        <fullName evidence="2">Uncharacterized protein</fullName>
    </submittedName>
</protein>
<evidence type="ECO:0000313" key="3">
    <source>
        <dbReference type="Proteomes" id="UP000588111"/>
    </source>
</evidence>
<feature type="region of interest" description="Disordered" evidence="1">
    <location>
        <begin position="1"/>
        <end position="25"/>
    </location>
</feature>
<dbReference type="AlphaFoldDB" id="A0A839TDW9"/>
<comment type="caution">
    <text evidence="2">The sequence shown here is derived from an EMBL/GenBank/DDBJ whole genome shotgun (WGS) entry which is preliminary data.</text>
</comment>
<sequence length="105" mass="11849">MNKDDDPIEAFGSIEEGNEPLKPYMDPTLFDTIDKQAQIELLTPVFDSITLAGVDYDLKAQDSATGKRYTLLKDEKVIDIFVMDTNLTDNILNAIEKHKEQEGEL</sequence>
<dbReference type="Proteomes" id="UP000588111">
    <property type="component" value="Unassembled WGS sequence"/>
</dbReference>
<reference evidence="2 3" key="1">
    <citation type="submission" date="2020-08" db="EMBL/GenBank/DDBJ databases">
        <title>Genomic Encyclopedia of Type Strains, Phase III (KMG-III): the genomes of soil and plant-associated and newly described type strains.</title>
        <authorList>
            <person name="Whitman W."/>
        </authorList>
    </citation>
    <scope>NUCLEOTIDE SEQUENCE [LARGE SCALE GENOMIC DNA]</scope>
    <source>
        <strain evidence="2 3">CECT 5885</strain>
    </source>
</reference>
<dbReference type="EMBL" id="JACHXL010000001">
    <property type="protein sequence ID" value="MBB3106254.1"/>
    <property type="molecule type" value="Genomic_DNA"/>
</dbReference>
<gene>
    <name evidence="2" type="ORF">FHS24_000745</name>
</gene>
<dbReference type="RefSeq" id="WP_183618764.1">
    <property type="nucleotide sequence ID" value="NZ_CAJHAH010000002.1"/>
</dbReference>
<keyword evidence="3" id="KW-1185">Reference proteome</keyword>
<evidence type="ECO:0000256" key="1">
    <source>
        <dbReference type="SAM" id="MobiDB-lite"/>
    </source>
</evidence>